<comment type="caution">
    <text evidence="2">The sequence shown here is derived from an EMBL/GenBank/DDBJ whole genome shotgun (WGS) entry which is preliminary data.</text>
</comment>
<organism evidence="2 3">
    <name type="scientific">Curvularia kusanoi</name>
    <name type="common">Cochliobolus kusanoi</name>
    <dbReference type="NCBI Taxonomy" id="90978"/>
    <lineage>
        <taxon>Eukaryota</taxon>
        <taxon>Fungi</taxon>
        <taxon>Dikarya</taxon>
        <taxon>Ascomycota</taxon>
        <taxon>Pezizomycotina</taxon>
        <taxon>Dothideomycetes</taxon>
        <taxon>Pleosporomycetidae</taxon>
        <taxon>Pleosporales</taxon>
        <taxon>Pleosporineae</taxon>
        <taxon>Pleosporaceae</taxon>
        <taxon>Curvularia</taxon>
    </lineage>
</organism>
<feature type="region of interest" description="Disordered" evidence="1">
    <location>
        <begin position="60"/>
        <end position="111"/>
    </location>
</feature>
<evidence type="ECO:0000313" key="3">
    <source>
        <dbReference type="Proteomes" id="UP000801428"/>
    </source>
</evidence>
<feature type="compositionally biased region" description="Basic residues" evidence="1">
    <location>
        <begin position="90"/>
        <end position="111"/>
    </location>
</feature>
<gene>
    <name evidence="2" type="ORF">E8E13_000157</name>
</gene>
<sequence length="111" mass="11451">MYGSYLRGSPQMQLAGSANGLGSFVPNPGIPQIESAATQQHGVSAVNPFFPNIGMGNFDVGTGFPPERNPPAMSAQSVSGAALPQPPLLKKGRGSKGARKGRSGLRRTKTS</sequence>
<reference evidence="2" key="1">
    <citation type="submission" date="2019-04" db="EMBL/GenBank/DDBJ databases">
        <title>Sequencing of skin fungus with MAO and IRED activity.</title>
        <authorList>
            <person name="Marsaioli A.J."/>
            <person name="Bonatto J.M.C."/>
            <person name="Reis Junior O."/>
        </authorList>
    </citation>
    <scope>NUCLEOTIDE SEQUENCE</scope>
    <source>
        <strain evidence="2">30M1</strain>
    </source>
</reference>
<name>A0A9P4TIK1_CURKU</name>
<proteinExistence type="predicted"/>
<dbReference type="EMBL" id="SWKU01000006">
    <property type="protein sequence ID" value="KAF3005591.1"/>
    <property type="molecule type" value="Genomic_DNA"/>
</dbReference>
<accession>A0A9P4TIK1</accession>
<dbReference type="Proteomes" id="UP000801428">
    <property type="component" value="Unassembled WGS sequence"/>
</dbReference>
<dbReference type="AlphaFoldDB" id="A0A9P4TIK1"/>
<evidence type="ECO:0000256" key="1">
    <source>
        <dbReference type="SAM" id="MobiDB-lite"/>
    </source>
</evidence>
<protein>
    <submittedName>
        <fullName evidence="2">Uncharacterized protein</fullName>
    </submittedName>
</protein>
<keyword evidence="3" id="KW-1185">Reference proteome</keyword>
<evidence type="ECO:0000313" key="2">
    <source>
        <dbReference type="EMBL" id="KAF3005591.1"/>
    </source>
</evidence>